<keyword evidence="5" id="KW-0998">Cell outer membrane</keyword>
<evidence type="ECO:0000256" key="1">
    <source>
        <dbReference type="ARBA" id="ARBA00004442"/>
    </source>
</evidence>
<evidence type="ECO:0000313" key="11">
    <source>
        <dbReference type="Proteomes" id="UP000368418"/>
    </source>
</evidence>
<dbReference type="AlphaFoldDB" id="A0A174FIW2"/>
<dbReference type="InterPro" id="IPR033985">
    <property type="entry name" value="SusD-like_N"/>
</dbReference>
<dbReference type="InterPro" id="IPR012944">
    <property type="entry name" value="SusD_RagB_dom"/>
</dbReference>
<name>A0A174FIW2_9BACE</name>
<evidence type="ECO:0000256" key="3">
    <source>
        <dbReference type="ARBA" id="ARBA00022729"/>
    </source>
</evidence>
<gene>
    <name evidence="8" type="ORF">ERS852494_00041</name>
    <name evidence="9" type="ORF">F2Y31_01010</name>
</gene>
<reference evidence="8 10" key="1">
    <citation type="submission" date="2015-09" db="EMBL/GenBank/DDBJ databases">
        <authorList>
            <consortium name="Pathogen Informatics"/>
        </authorList>
    </citation>
    <scope>NUCLEOTIDE SEQUENCE [LARGE SCALE GENOMIC DNA]</scope>
    <source>
        <strain evidence="8 10">2789STDY5834880</strain>
    </source>
</reference>
<keyword evidence="4" id="KW-0472">Membrane</keyword>
<dbReference type="EMBL" id="CZAI01000001">
    <property type="protein sequence ID" value="CUO50204.1"/>
    <property type="molecule type" value="Genomic_DNA"/>
</dbReference>
<dbReference type="Proteomes" id="UP000368418">
    <property type="component" value="Unassembled WGS sequence"/>
</dbReference>
<dbReference type="Gene3D" id="1.25.40.390">
    <property type="match status" value="1"/>
</dbReference>
<evidence type="ECO:0000259" key="7">
    <source>
        <dbReference type="Pfam" id="PF14322"/>
    </source>
</evidence>
<feature type="domain" description="RagB/SusD" evidence="6">
    <location>
        <begin position="356"/>
        <end position="494"/>
    </location>
</feature>
<reference evidence="9 11" key="2">
    <citation type="journal article" date="2019" name="Nat. Med.">
        <title>A library of human gut bacterial isolates paired with longitudinal multiomics data enables mechanistic microbiome research.</title>
        <authorList>
            <person name="Poyet M."/>
            <person name="Groussin M."/>
            <person name="Gibbons S.M."/>
            <person name="Avila-Pacheco J."/>
            <person name="Jiang X."/>
            <person name="Kearney S.M."/>
            <person name="Perrotta A.R."/>
            <person name="Berdy B."/>
            <person name="Zhao S."/>
            <person name="Lieberman T.D."/>
            <person name="Swanson P.K."/>
            <person name="Smith M."/>
            <person name="Roesemann S."/>
            <person name="Alexander J.E."/>
            <person name="Rich S.A."/>
            <person name="Livny J."/>
            <person name="Vlamakis H."/>
            <person name="Clish C."/>
            <person name="Bullock K."/>
            <person name="Deik A."/>
            <person name="Scott J."/>
            <person name="Pierce K.A."/>
            <person name="Xavier R.J."/>
            <person name="Alm E.J."/>
        </authorList>
    </citation>
    <scope>NUCLEOTIDE SEQUENCE [LARGE SCALE GENOMIC DNA]</scope>
    <source>
        <strain evidence="9 11">BIOML-A19</strain>
    </source>
</reference>
<dbReference type="STRING" id="47678.ERS852494_00041"/>
<protein>
    <submittedName>
        <fullName evidence="8 9">SusD family</fullName>
    </submittedName>
</protein>
<dbReference type="Proteomes" id="UP000095657">
    <property type="component" value="Unassembled WGS sequence"/>
</dbReference>
<comment type="subcellular location">
    <subcellularLocation>
        <location evidence="1">Cell outer membrane</location>
    </subcellularLocation>
</comment>
<dbReference type="Pfam" id="PF07980">
    <property type="entry name" value="SusD_RagB"/>
    <property type="match status" value="1"/>
</dbReference>
<dbReference type="EMBL" id="VVYD01000001">
    <property type="protein sequence ID" value="KAA5503858.1"/>
    <property type="molecule type" value="Genomic_DNA"/>
</dbReference>
<dbReference type="SUPFAM" id="SSF48452">
    <property type="entry name" value="TPR-like"/>
    <property type="match status" value="1"/>
</dbReference>
<evidence type="ECO:0000313" key="8">
    <source>
        <dbReference type="EMBL" id="CUO50204.1"/>
    </source>
</evidence>
<evidence type="ECO:0000256" key="2">
    <source>
        <dbReference type="ARBA" id="ARBA00006275"/>
    </source>
</evidence>
<evidence type="ECO:0000256" key="5">
    <source>
        <dbReference type="ARBA" id="ARBA00023237"/>
    </source>
</evidence>
<accession>A0A174FIW2</accession>
<evidence type="ECO:0000259" key="6">
    <source>
        <dbReference type="Pfam" id="PF07980"/>
    </source>
</evidence>
<comment type="similarity">
    <text evidence="2">Belongs to the SusD family.</text>
</comment>
<evidence type="ECO:0000256" key="4">
    <source>
        <dbReference type="ARBA" id="ARBA00023136"/>
    </source>
</evidence>
<dbReference type="PROSITE" id="PS51257">
    <property type="entry name" value="PROKAR_LIPOPROTEIN"/>
    <property type="match status" value="1"/>
</dbReference>
<sequence>MKRNISHLLYIVAIGFFTSCSDFLDVAPKDKVLEEDQYKTEAGIHGALNGLYRQLISTSLYGANLSQTALDAMGHFYTYPPSQPSGNKLSATLFFLCNGRSEEYGAAESIFADIWKSGYNTLLNINYFLKSMEGSTAVIGSNNKDVLMGEAYGLRAYLHFDLFRLFGPRWEDRSNINKILPYSRTTDMILNHVGYEEDVYSTADEYLDYLLEDIREAERLLAADPILSDDSAISKELISDFYKNRNRRMNYYAVKALEARVLQYIGDYKNAAIAAKVVTDQIGEKGKVFSWTNVTTVLANMDYSFFNEVVFGINNPDMLSNYNSFYNKTDINDLYAVDRDNLVQNIYSGFGDNLKAIIDVRARQWTESNDQGGSSVSYSQNGTYISNKFNISANSNLPALVDFQPLIRVTEMYYIQAEAALKDGDKKTAAELLNTVSSHRGIPETSFYYLTENDMDEQFYSHIESEYYKEFYGEGQVYFYHKRMKSDQMFPGYGGTSVAVNASAMYNIPIPNIETDI</sequence>
<evidence type="ECO:0000313" key="9">
    <source>
        <dbReference type="EMBL" id="KAA5503858.1"/>
    </source>
</evidence>
<proteinExistence type="inferred from homology"/>
<dbReference type="RefSeq" id="WP_055169507.1">
    <property type="nucleotide sequence ID" value="NZ_CACRTB010000007.1"/>
</dbReference>
<feature type="domain" description="SusD-like N-terminal" evidence="7">
    <location>
        <begin position="22"/>
        <end position="225"/>
    </location>
</feature>
<keyword evidence="3" id="KW-0732">Signal</keyword>
<evidence type="ECO:0000313" key="10">
    <source>
        <dbReference type="Proteomes" id="UP000095657"/>
    </source>
</evidence>
<dbReference type="Pfam" id="PF14322">
    <property type="entry name" value="SusD-like_3"/>
    <property type="match status" value="1"/>
</dbReference>
<dbReference type="InterPro" id="IPR011990">
    <property type="entry name" value="TPR-like_helical_dom_sf"/>
</dbReference>
<organism evidence="8 10">
    <name type="scientific">Bacteroides caccae</name>
    <dbReference type="NCBI Taxonomy" id="47678"/>
    <lineage>
        <taxon>Bacteria</taxon>
        <taxon>Pseudomonadati</taxon>
        <taxon>Bacteroidota</taxon>
        <taxon>Bacteroidia</taxon>
        <taxon>Bacteroidales</taxon>
        <taxon>Bacteroidaceae</taxon>
        <taxon>Bacteroides</taxon>
    </lineage>
</organism>
<dbReference type="GO" id="GO:0009279">
    <property type="term" value="C:cell outer membrane"/>
    <property type="evidence" value="ECO:0007669"/>
    <property type="project" value="UniProtKB-SubCell"/>
</dbReference>